<comment type="similarity">
    <text evidence="2">Belongs to the SAM hydrolase / SAM-dependent halogenase family.</text>
</comment>
<evidence type="ECO:0000256" key="1">
    <source>
        <dbReference type="ARBA" id="ARBA00022691"/>
    </source>
</evidence>
<dbReference type="SUPFAM" id="SSF102522">
    <property type="entry name" value="Bacterial fluorinating enzyme, N-terminal domain"/>
    <property type="match status" value="1"/>
</dbReference>
<evidence type="ECO:0000259" key="4">
    <source>
        <dbReference type="Pfam" id="PF20257"/>
    </source>
</evidence>
<dbReference type="EMBL" id="CAFBNC010000027">
    <property type="protein sequence ID" value="CAB4932524.1"/>
    <property type="molecule type" value="Genomic_DNA"/>
</dbReference>
<feature type="domain" description="S-adenosyl-l-methionine hydroxide adenosyltransferase C-terminal" evidence="4">
    <location>
        <begin position="180"/>
        <end position="263"/>
    </location>
</feature>
<reference evidence="5" key="1">
    <citation type="submission" date="2020-05" db="EMBL/GenBank/DDBJ databases">
        <authorList>
            <person name="Chiriac C."/>
            <person name="Salcher M."/>
            <person name="Ghai R."/>
            <person name="Kavagutti S V."/>
        </authorList>
    </citation>
    <scope>NUCLEOTIDE SEQUENCE</scope>
</reference>
<proteinExistence type="inferred from homology"/>
<dbReference type="Pfam" id="PF20257">
    <property type="entry name" value="SAM_HAT_C"/>
    <property type="match status" value="1"/>
</dbReference>
<dbReference type="Pfam" id="PF01887">
    <property type="entry name" value="SAM_HAT_N"/>
    <property type="match status" value="1"/>
</dbReference>
<name>A0A6J5YHC7_9ZZZZ</name>
<gene>
    <name evidence="5" type="ORF">UFOPK1392_01890</name>
    <name evidence="6" type="ORF">UFOPK3733_00761</name>
</gene>
<dbReference type="InterPro" id="IPR046469">
    <property type="entry name" value="SAM_HAT_N"/>
</dbReference>
<evidence type="ECO:0000313" key="5">
    <source>
        <dbReference type="EMBL" id="CAB4324126.1"/>
    </source>
</evidence>
<dbReference type="Gene3D" id="3.40.50.10790">
    <property type="entry name" value="S-adenosyl-l-methionine hydroxide adenosyltransferase, N-terminal"/>
    <property type="match status" value="1"/>
</dbReference>
<dbReference type="SUPFAM" id="SSF101852">
    <property type="entry name" value="Bacterial fluorinating enzyme, C-terminal domain"/>
    <property type="match status" value="1"/>
</dbReference>
<dbReference type="PANTHER" id="PTHR35092">
    <property type="entry name" value="CHLORINASE MJ1651"/>
    <property type="match status" value="1"/>
</dbReference>
<dbReference type="InterPro" id="IPR023227">
    <property type="entry name" value="SAM_OH_AdoTrfase_C_sf"/>
</dbReference>
<keyword evidence="1" id="KW-0949">S-adenosyl-L-methionine</keyword>
<dbReference type="InterPro" id="IPR046470">
    <property type="entry name" value="SAM_HAT_C"/>
</dbReference>
<organism evidence="5">
    <name type="scientific">freshwater metagenome</name>
    <dbReference type="NCBI Taxonomy" id="449393"/>
    <lineage>
        <taxon>unclassified sequences</taxon>
        <taxon>metagenomes</taxon>
        <taxon>ecological metagenomes</taxon>
    </lineage>
</organism>
<dbReference type="InterPro" id="IPR023228">
    <property type="entry name" value="SAM_OH_AdoTrfase_N_sf"/>
</dbReference>
<evidence type="ECO:0000259" key="3">
    <source>
        <dbReference type="Pfam" id="PF01887"/>
    </source>
</evidence>
<dbReference type="AlphaFoldDB" id="A0A6J5YHC7"/>
<accession>A0A6J5YHC7</accession>
<dbReference type="EMBL" id="CAEMXZ010000105">
    <property type="protein sequence ID" value="CAB4324126.1"/>
    <property type="molecule type" value="Genomic_DNA"/>
</dbReference>
<protein>
    <submittedName>
        <fullName evidence="5">Unannotated protein</fullName>
    </submittedName>
</protein>
<dbReference type="Gene3D" id="2.40.30.90">
    <property type="entry name" value="Bacterial fluorinating enzyme like"/>
    <property type="match status" value="1"/>
</dbReference>
<dbReference type="PIRSF" id="PIRSF006779">
    <property type="entry name" value="UCP006779"/>
    <property type="match status" value="1"/>
</dbReference>
<feature type="domain" description="S-adenosyl-l-methionine hydroxide adenosyltransferase N-terminal" evidence="3">
    <location>
        <begin position="8"/>
        <end position="155"/>
    </location>
</feature>
<evidence type="ECO:0000313" key="6">
    <source>
        <dbReference type="EMBL" id="CAB4932524.1"/>
    </source>
</evidence>
<dbReference type="PANTHER" id="PTHR35092:SF1">
    <property type="entry name" value="CHLORINASE MJ1651"/>
    <property type="match status" value="1"/>
</dbReference>
<dbReference type="InterPro" id="IPR002747">
    <property type="entry name" value="SAM_OH_AdoTrfase"/>
</dbReference>
<evidence type="ECO:0000256" key="2">
    <source>
        <dbReference type="ARBA" id="ARBA00024035"/>
    </source>
</evidence>
<sequence length="287" mass="30469">MALRYDTITFLSDYGLTDGFVGVVHSVIRSIAPEVGVIDLSHGIEPYDVRGGGLALARSAPYLCPGVVLAVVDPAVGTSRRPIAVEIGDGAAVLVGPDNGLLAPVVGLYGGATRAVEITNELYRTPSESTTFDGRDIFAPAAAHLCMGVELTDLGPLIDPVTLFPAMVPLPREDEGRVHGEVLWVDRYGNAQLNIDEDDLTGFEDRVRLVFETTSRSARIVRAFATVDPGEVGLIIDSYGLYAVVLDRASAADEFELKAGSAVTIEALDEQRQPGIVTPVTISPRPV</sequence>